<dbReference type="NCBIfam" id="NF035944">
    <property type="entry name" value="PEPxxWA-CTERM"/>
    <property type="match status" value="1"/>
</dbReference>
<dbReference type="AlphaFoldDB" id="A0A7X5XY36"/>
<evidence type="ECO:0000256" key="2">
    <source>
        <dbReference type="SAM" id="SignalP"/>
    </source>
</evidence>
<organism evidence="4 5">
    <name type="scientific">Sphingomonas trueperi</name>
    <dbReference type="NCBI Taxonomy" id="53317"/>
    <lineage>
        <taxon>Bacteria</taxon>
        <taxon>Pseudomonadati</taxon>
        <taxon>Pseudomonadota</taxon>
        <taxon>Alphaproteobacteria</taxon>
        <taxon>Sphingomonadales</taxon>
        <taxon>Sphingomonadaceae</taxon>
        <taxon>Sphingomonas</taxon>
    </lineage>
</organism>
<proteinExistence type="predicted"/>
<dbReference type="EMBL" id="JAATJB010000004">
    <property type="protein sequence ID" value="NJB97508.1"/>
    <property type="molecule type" value="Genomic_DNA"/>
</dbReference>
<dbReference type="NCBIfam" id="TIGR02595">
    <property type="entry name" value="PEP_CTERM"/>
    <property type="match status" value="1"/>
</dbReference>
<evidence type="ECO:0000259" key="3">
    <source>
        <dbReference type="Pfam" id="PF07589"/>
    </source>
</evidence>
<feature type="chain" id="PRO_5030675158" description="Ice-binding protein C-terminal domain-containing protein" evidence="2">
    <location>
        <begin position="24"/>
        <end position="227"/>
    </location>
</feature>
<protein>
    <recommendedName>
        <fullName evidence="3">Ice-binding protein C-terminal domain-containing protein</fullName>
    </recommendedName>
</protein>
<keyword evidence="1" id="KW-1133">Transmembrane helix</keyword>
<keyword evidence="1" id="KW-0812">Transmembrane</keyword>
<comment type="caution">
    <text evidence="4">The sequence shown here is derived from an EMBL/GenBank/DDBJ whole genome shotgun (WGS) entry which is preliminary data.</text>
</comment>
<evidence type="ECO:0000313" key="4">
    <source>
        <dbReference type="EMBL" id="NJB97508.1"/>
    </source>
</evidence>
<dbReference type="InterPro" id="IPR013424">
    <property type="entry name" value="Ice-binding_C"/>
</dbReference>
<evidence type="ECO:0000313" key="5">
    <source>
        <dbReference type="Proteomes" id="UP000531251"/>
    </source>
</evidence>
<keyword evidence="2" id="KW-0732">Signal</keyword>
<feature type="transmembrane region" description="Helical" evidence="1">
    <location>
        <begin position="198"/>
        <end position="215"/>
    </location>
</feature>
<evidence type="ECO:0000256" key="1">
    <source>
        <dbReference type="SAM" id="Phobius"/>
    </source>
</evidence>
<name>A0A7X5XY36_9SPHN</name>
<keyword evidence="1" id="KW-0472">Membrane</keyword>
<feature type="domain" description="Ice-binding protein C-terminal" evidence="3">
    <location>
        <begin position="194"/>
        <end position="219"/>
    </location>
</feature>
<dbReference type="Proteomes" id="UP000531251">
    <property type="component" value="Unassembled WGS sequence"/>
</dbReference>
<dbReference type="RefSeq" id="WP_125977135.1">
    <property type="nucleotide sequence ID" value="NZ_BAAADY010000010.1"/>
</dbReference>
<feature type="signal peptide" evidence="2">
    <location>
        <begin position="1"/>
        <end position="23"/>
    </location>
</feature>
<gene>
    <name evidence="4" type="ORF">GGR89_001820</name>
</gene>
<keyword evidence="5" id="KW-1185">Reference proteome</keyword>
<dbReference type="Pfam" id="PF07589">
    <property type="entry name" value="PEP-CTERM"/>
    <property type="match status" value="1"/>
</dbReference>
<accession>A0A7X5XY36</accession>
<sequence>MQSRVLASAALLLAAVGTTPALAADFYLFNNSPSGSVKLTVNGAGSINAFQTGWFDSNGTHYNAWTNYFTGSVTSWGSTTEYRSFFSFFPTGPVTSASLTIGNALVDGYGNATGRPLELTLYDVTSSIVGLQQYNGAEGIFDDLGSGAVLGKITVSAGAAGYTIELNQAGVDAINAAYAGVGPFTVGARLTASPVPEPAAWALMLGGFGLMGGALRARRRRTSVTCA</sequence>
<reference evidence="4 5" key="1">
    <citation type="submission" date="2020-03" db="EMBL/GenBank/DDBJ databases">
        <title>Genomic Encyclopedia of Type Strains, Phase IV (KMG-IV): sequencing the most valuable type-strain genomes for metagenomic binning, comparative biology and taxonomic classification.</title>
        <authorList>
            <person name="Goeker M."/>
        </authorList>
    </citation>
    <scope>NUCLEOTIDE SEQUENCE [LARGE SCALE GENOMIC DNA]</scope>
    <source>
        <strain evidence="4 5">DSM 7225</strain>
    </source>
</reference>